<evidence type="ECO:0000256" key="2">
    <source>
        <dbReference type="ARBA" id="ARBA00023015"/>
    </source>
</evidence>
<keyword evidence="3" id="KW-0238">DNA-binding</keyword>
<keyword evidence="4" id="KW-0804">Transcription</keyword>
<dbReference type="GO" id="GO:0000976">
    <property type="term" value="F:transcription cis-regulatory region binding"/>
    <property type="evidence" value="ECO:0007669"/>
    <property type="project" value="TreeGrafter"/>
</dbReference>
<protein>
    <submittedName>
        <fullName evidence="6">LacI family transcriptional regulator</fullName>
    </submittedName>
</protein>
<sequence>MADFEHRKAQSQVNPRPTLVDIANATGVSKATVSLVLRNSPTIPKRTHERVLEAAKNLGYVYNRGAAGLRSTESRLIAMAVNDLINPYFAEIVAAMEDALTEQNRIVLMSNTAESVARQSAFVAAVREYNVAGLLVVPAMGTDAAFVDLLRSWRLPCVMVSRSVPGAEVDLVQANHCAGMIAATRHLIELGHRRIGMIGLNENISTGRERFEGYRQALFGAGIALEPRLVLSGPATRDTGMAHVLALLDLPEPPTAVVCFNDVVAFGAMLGLRSRELTPGRDVSVIGFDDIAEATLWRPALSTVAVARQTVGRTAAQLLLRRIEAFDAPVETVLLPTELVIRDTTGVPPARLR</sequence>
<dbReference type="SMART" id="SM00354">
    <property type="entry name" value="HTH_LACI"/>
    <property type="match status" value="1"/>
</dbReference>
<evidence type="ECO:0000313" key="7">
    <source>
        <dbReference type="Proteomes" id="UP000236919"/>
    </source>
</evidence>
<dbReference type="SUPFAM" id="SSF53822">
    <property type="entry name" value="Periplasmic binding protein-like I"/>
    <property type="match status" value="1"/>
</dbReference>
<dbReference type="SUPFAM" id="SSF47413">
    <property type="entry name" value="lambda repressor-like DNA-binding domains"/>
    <property type="match status" value="1"/>
</dbReference>
<dbReference type="EMBL" id="PQFZ01000029">
    <property type="protein sequence ID" value="POR45846.1"/>
    <property type="molecule type" value="Genomic_DNA"/>
</dbReference>
<dbReference type="InterPro" id="IPR046335">
    <property type="entry name" value="LacI/GalR-like_sensor"/>
</dbReference>
<feature type="domain" description="HTH lacI-type" evidence="5">
    <location>
        <begin position="17"/>
        <end position="71"/>
    </location>
</feature>
<dbReference type="InterPro" id="IPR010982">
    <property type="entry name" value="Lambda_DNA-bd_dom_sf"/>
</dbReference>
<dbReference type="PROSITE" id="PS50932">
    <property type="entry name" value="HTH_LACI_2"/>
    <property type="match status" value="1"/>
</dbReference>
<comment type="caution">
    <text evidence="6">The sequence shown here is derived from an EMBL/GenBank/DDBJ whole genome shotgun (WGS) entry which is preliminary data.</text>
</comment>
<name>A0A2S4LTS1_9HYPH</name>
<dbReference type="PANTHER" id="PTHR30146">
    <property type="entry name" value="LACI-RELATED TRANSCRIPTIONAL REPRESSOR"/>
    <property type="match status" value="1"/>
</dbReference>
<dbReference type="AlphaFoldDB" id="A0A2S4LTS1"/>
<evidence type="ECO:0000256" key="1">
    <source>
        <dbReference type="ARBA" id="ARBA00022491"/>
    </source>
</evidence>
<evidence type="ECO:0000256" key="4">
    <source>
        <dbReference type="ARBA" id="ARBA00023163"/>
    </source>
</evidence>
<dbReference type="Proteomes" id="UP000236919">
    <property type="component" value="Unassembled WGS sequence"/>
</dbReference>
<dbReference type="Gene3D" id="1.10.260.40">
    <property type="entry name" value="lambda repressor-like DNA-binding domains"/>
    <property type="match status" value="1"/>
</dbReference>
<evidence type="ECO:0000313" key="6">
    <source>
        <dbReference type="EMBL" id="POR45846.1"/>
    </source>
</evidence>
<dbReference type="InterPro" id="IPR028082">
    <property type="entry name" value="Peripla_BP_I"/>
</dbReference>
<dbReference type="Pfam" id="PF00356">
    <property type="entry name" value="LacI"/>
    <property type="match status" value="1"/>
</dbReference>
<evidence type="ECO:0000259" key="5">
    <source>
        <dbReference type="PROSITE" id="PS50932"/>
    </source>
</evidence>
<dbReference type="InterPro" id="IPR000843">
    <property type="entry name" value="HTH_LacI"/>
</dbReference>
<dbReference type="GO" id="GO:0003700">
    <property type="term" value="F:DNA-binding transcription factor activity"/>
    <property type="evidence" value="ECO:0007669"/>
    <property type="project" value="TreeGrafter"/>
</dbReference>
<proteinExistence type="predicted"/>
<accession>A0A2S4LTS1</accession>
<keyword evidence="2" id="KW-0805">Transcription regulation</keyword>
<gene>
    <name evidence="6" type="ORF">CYD53_12914</name>
</gene>
<dbReference type="Gene3D" id="3.40.50.2300">
    <property type="match status" value="2"/>
</dbReference>
<dbReference type="CDD" id="cd01392">
    <property type="entry name" value="HTH_LacI"/>
    <property type="match status" value="1"/>
</dbReference>
<dbReference type="Pfam" id="PF13377">
    <property type="entry name" value="Peripla_BP_3"/>
    <property type="match status" value="1"/>
</dbReference>
<dbReference type="PANTHER" id="PTHR30146:SF148">
    <property type="entry name" value="HTH-TYPE TRANSCRIPTIONAL REPRESSOR PURR-RELATED"/>
    <property type="match status" value="1"/>
</dbReference>
<reference evidence="6 7" key="1">
    <citation type="submission" date="2018-01" db="EMBL/GenBank/DDBJ databases">
        <title>Genomic Encyclopedia of Type Strains, Phase III (KMG-III): the genomes of soil and plant-associated and newly described type strains.</title>
        <authorList>
            <person name="Whitman W."/>
        </authorList>
    </citation>
    <scope>NUCLEOTIDE SEQUENCE [LARGE SCALE GENOMIC DNA]</scope>
    <source>
        <strain evidence="6 7">1131</strain>
    </source>
</reference>
<keyword evidence="1" id="KW-0678">Repressor</keyword>
<organism evidence="6 7">
    <name type="scientific">Bosea psychrotolerans</name>
    <dbReference type="NCBI Taxonomy" id="1871628"/>
    <lineage>
        <taxon>Bacteria</taxon>
        <taxon>Pseudomonadati</taxon>
        <taxon>Pseudomonadota</taxon>
        <taxon>Alphaproteobacteria</taxon>
        <taxon>Hyphomicrobiales</taxon>
        <taxon>Boseaceae</taxon>
        <taxon>Bosea</taxon>
    </lineage>
</organism>
<dbReference type="PROSITE" id="PS00356">
    <property type="entry name" value="HTH_LACI_1"/>
    <property type="match status" value="1"/>
</dbReference>
<keyword evidence="7" id="KW-1185">Reference proteome</keyword>
<evidence type="ECO:0000256" key="3">
    <source>
        <dbReference type="ARBA" id="ARBA00023125"/>
    </source>
</evidence>
<dbReference type="OrthoDB" id="7170131at2"/>
<dbReference type="CDD" id="cd06289">
    <property type="entry name" value="PBP1_MalI-like"/>
    <property type="match status" value="1"/>
</dbReference>
<dbReference type="RefSeq" id="WP_103721325.1">
    <property type="nucleotide sequence ID" value="NZ_PQFZ01000029.1"/>
</dbReference>